<feature type="chain" id="PRO_5043159345" description="Lipoprotein" evidence="1">
    <location>
        <begin position="26"/>
        <end position="145"/>
    </location>
</feature>
<evidence type="ECO:0008006" key="6">
    <source>
        <dbReference type="Google" id="ProtNLM"/>
    </source>
</evidence>
<name>A0A2N5GNK0_9BACI</name>
<dbReference type="OrthoDB" id="2968672at2"/>
<dbReference type="EMBL" id="PGVD01000033">
    <property type="protein sequence ID" value="PLR96266.1"/>
    <property type="molecule type" value="Genomic_DNA"/>
</dbReference>
<reference evidence="2 4" key="1">
    <citation type="submission" date="2017-11" db="EMBL/GenBank/DDBJ databases">
        <title>Comparitive Functional Genomics of Dry Heat Resistant strains isolated from the Viking Spacecraft.</title>
        <authorList>
            <person name="Seuylemezian A."/>
            <person name="Cooper K."/>
            <person name="Vaishampayan P."/>
        </authorList>
    </citation>
    <scope>NUCLEOTIDE SEQUENCE [LARGE SCALE GENOMIC DNA]</scope>
    <source>
        <strain evidence="2 4">M4.6</strain>
    </source>
</reference>
<evidence type="ECO:0000256" key="1">
    <source>
        <dbReference type="SAM" id="SignalP"/>
    </source>
</evidence>
<protein>
    <recommendedName>
        <fullName evidence="6">Lipoprotein</fullName>
    </recommendedName>
</protein>
<evidence type="ECO:0000313" key="4">
    <source>
        <dbReference type="Proteomes" id="UP000234951"/>
    </source>
</evidence>
<evidence type="ECO:0000313" key="3">
    <source>
        <dbReference type="EMBL" id="PLR96266.1"/>
    </source>
</evidence>
<keyword evidence="5" id="KW-1185">Reference proteome</keyword>
<dbReference type="Proteomes" id="UP000234951">
    <property type="component" value="Unassembled WGS sequence"/>
</dbReference>
<dbReference type="EMBL" id="PGVA01000014">
    <property type="protein sequence ID" value="PLR84088.1"/>
    <property type="molecule type" value="Genomic_DNA"/>
</dbReference>
<comment type="caution">
    <text evidence="2">The sequence shown here is derived from an EMBL/GenBank/DDBJ whole genome shotgun (WGS) entry which is preliminary data.</text>
</comment>
<gene>
    <name evidence="2" type="ORF">CU635_07225</name>
    <name evidence="3" type="ORF">CVD25_12780</name>
</gene>
<sequence length="145" mass="16161">MKRKARLVLLFVLVCLTGCQSELLAPETGTTVRAESLPAVISENSTVFAFKQAENETFSVQHHVKGNNVFVECFVTGISFRAPHETGKEQGKIVVYVDGEKREEVTAAAFIIKDLSPGTHRIKMELVNPYNQPYQLKNEIHVTIS</sequence>
<keyword evidence="1" id="KW-0732">Signal</keyword>
<feature type="signal peptide" evidence="1">
    <location>
        <begin position="1"/>
        <end position="25"/>
    </location>
</feature>
<dbReference type="RefSeq" id="WP_101576496.1">
    <property type="nucleotide sequence ID" value="NZ_PGVA01000014.1"/>
</dbReference>
<proteinExistence type="predicted"/>
<evidence type="ECO:0000313" key="2">
    <source>
        <dbReference type="EMBL" id="PLR84088.1"/>
    </source>
</evidence>
<dbReference type="Proteomes" id="UP000235114">
    <property type="component" value="Unassembled WGS sequence"/>
</dbReference>
<reference evidence="3 5" key="2">
    <citation type="submission" date="2017-12" db="EMBL/GenBank/DDBJ databases">
        <title>Comparative Functional Genomics of Dry Heat Resistant strains isolated from the Viking Spacecraft.</title>
        <authorList>
            <person name="Seuylemezian A."/>
            <person name="Cooper K."/>
            <person name="Vaishampayan P."/>
        </authorList>
    </citation>
    <scope>NUCLEOTIDE SEQUENCE [LARGE SCALE GENOMIC DNA]</scope>
    <source>
        <strain evidence="3 5">ATCC 29669</strain>
    </source>
</reference>
<evidence type="ECO:0000313" key="5">
    <source>
        <dbReference type="Proteomes" id="UP000235114"/>
    </source>
</evidence>
<dbReference type="AlphaFoldDB" id="A0A2N5GNK0"/>
<accession>A0A2N5GNK0</accession>
<organism evidence="2 4">
    <name type="scientific">Bacillus canaveralius</name>
    <dbReference type="NCBI Taxonomy" id="1403243"/>
    <lineage>
        <taxon>Bacteria</taxon>
        <taxon>Bacillati</taxon>
        <taxon>Bacillota</taxon>
        <taxon>Bacilli</taxon>
        <taxon>Bacillales</taxon>
        <taxon>Bacillaceae</taxon>
        <taxon>Bacillus</taxon>
    </lineage>
</organism>